<accession>A0A941CVB2</accession>
<name>A0A941CVB2_9BACI</name>
<protein>
    <submittedName>
        <fullName evidence="1">Uncharacterized protein</fullName>
    </submittedName>
</protein>
<comment type="caution">
    <text evidence="1">The sequence shown here is derived from an EMBL/GenBank/DDBJ whole genome shotgun (WGS) entry which is preliminary data.</text>
</comment>
<organism evidence="1 2">
    <name type="scientific">Allobacillus saliphilus</name>
    <dbReference type="NCBI Taxonomy" id="2912308"/>
    <lineage>
        <taxon>Bacteria</taxon>
        <taxon>Bacillati</taxon>
        <taxon>Bacillota</taxon>
        <taxon>Bacilli</taxon>
        <taxon>Bacillales</taxon>
        <taxon>Bacillaceae</taxon>
        <taxon>Allobacillus</taxon>
    </lineage>
</organism>
<gene>
    <name evidence="1" type="ORF">KC820_10180</name>
</gene>
<keyword evidence="2" id="KW-1185">Reference proteome</keyword>
<dbReference type="RefSeq" id="WP_212370763.1">
    <property type="nucleotide sequence ID" value="NZ_JAGSIE010000030.1"/>
</dbReference>
<evidence type="ECO:0000313" key="1">
    <source>
        <dbReference type="EMBL" id="MBR7554517.1"/>
    </source>
</evidence>
<proteinExistence type="predicted"/>
<evidence type="ECO:0000313" key="2">
    <source>
        <dbReference type="Proteomes" id="UP000675431"/>
    </source>
</evidence>
<reference evidence="1 2" key="1">
    <citation type="submission" date="2021-04" db="EMBL/GenBank/DDBJ databases">
        <title>Allobacillus sp. nov. SKP8-2 isolated from shrimp paste.</title>
        <authorList>
            <person name="Tanasupawat S."/>
            <person name="Yiamsombat S."/>
            <person name="Kanchanasin P."/>
            <person name="Kuncharoen N."/>
        </authorList>
    </citation>
    <scope>NUCLEOTIDE SEQUENCE [LARGE SCALE GENOMIC DNA]</scope>
    <source>
        <strain evidence="1 2">SKP8-2</strain>
    </source>
</reference>
<dbReference type="Proteomes" id="UP000675431">
    <property type="component" value="Unassembled WGS sequence"/>
</dbReference>
<sequence length="46" mass="5263">MLAVAQIDYIRLEVNQKGETYASVGKRMGIDPRTVNKYTNQVKSLY</sequence>
<dbReference type="EMBL" id="JAGSIE010000030">
    <property type="protein sequence ID" value="MBR7554517.1"/>
    <property type="molecule type" value="Genomic_DNA"/>
</dbReference>
<dbReference type="AlphaFoldDB" id="A0A941CVB2"/>